<evidence type="ECO:0000256" key="1">
    <source>
        <dbReference type="SAM" id="MobiDB-lite"/>
    </source>
</evidence>
<dbReference type="AlphaFoldDB" id="A0A9P5SQ88"/>
<dbReference type="PANTHER" id="PTHR32212">
    <property type="entry name" value="CYCLIN-LIKE F-BOX"/>
    <property type="match status" value="1"/>
</dbReference>
<evidence type="ECO:0000313" key="3">
    <source>
        <dbReference type="Proteomes" id="UP000696485"/>
    </source>
</evidence>
<comment type="caution">
    <text evidence="2">The sequence shown here is derived from an EMBL/GenBank/DDBJ whole genome shotgun (WGS) entry which is preliminary data.</text>
</comment>
<dbReference type="InterPro" id="IPR032675">
    <property type="entry name" value="LRR_dom_sf"/>
</dbReference>
<feature type="region of interest" description="Disordered" evidence="1">
    <location>
        <begin position="545"/>
        <end position="566"/>
    </location>
</feature>
<dbReference type="Proteomes" id="UP000696485">
    <property type="component" value="Unassembled WGS sequence"/>
</dbReference>
<evidence type="ECO:0000313" key="2">
    <source>
        <dbReference type="EMBL" id="KAF9335743.1"/>
    </source>
</evidence>
<organism evidence="2 3">
    <name type="scientific">Podila minutissima</name>
    <dbReference type="NCBI Taxonomy" id="64525"/>
    <lineage>
        <taxon>Eukaryota</taxon>
        <taxon>Fungi</taxon>
        <taxon>Fungi incertae sedis</taxon>
        <taxon>Mucoromycota</taxon>
        <taxon>Mortierellomycotina</taxon>
        <taxon>Mortierellomycetes</taxon>
        <taxon>Mortierellales</taxon>
        <taxon>Mortierellaceae</taxon>
        <taxon>Podila</taxon>
    </lineage>
</organism>
<dbReference type="Gene3D" id="3.80.10.10">
    <property type="entry name" value="Ribonuclease Inhibitor"/>
    <property type="match status" value="1"/>
</dbReference>
<gene>
    <name evidence="2" type="ORF">BG006_010724</name>
</gene>
<name>A0A9P5SQ88_9FUNG</name>
<dbReference type="CDD" id="cd09917">
    <property type="entry name" value="F-box_SF"/>
    <property type="match status" value="1"/>
</dbReference>
<evidence type="ECO:0008006" key="4">
    <source>
        <dbReference type="Google" id="ProtNLM"/>
    </source>
</evidence>
<feature type="compositionally biased region" description="Basic and acidic residues" evidence="1">
    <location>
        <begin position="549"/>
        <end position="566"/>
    </location>
</feature>
<keyword evidence="3" id="KW-1185">Reference proteome</keyword>
<proteinExistence type="predicted"/>
<dbReference type="PANTHER" id="PTHR32212:SF234">
    <property type="entry name" value="F-BOX_LRR-REPEAT PROTEIN 13-LIKE"/>
    <property type="match status" value="1"/>
</dbReference>
<protein>
    <recommendedName>
        <fullName evidence="4">F-box domain-containing protein</fullName>
    </recommendedName>
</protein>
<reference evidence="2" key="1">
    <citation type="journal article" date="2020" name="Fungal Divers.">
        <title>Resolving the Mortierellaceae phylogeny through synthesis of multi-gene phylogenetics and phylogenomics.</title>
        <authorList>
            <person name="Vandepol N."/>
            <person name="Liber J."/>
            <person name="Desiro A."/>
            <person name="Na H."/>
            <person name="Kennedy M."/>
            <person name="Barry K."/>
            <person name="Grigoriev I.V."/>
            <person name="Miller A.N."/>
            <person name="O'Donnell K."/>
            <person name="Stajich J.E."/>
            <person name="Bonito G."/>
        </authorList>
    </citation>
    <scope>NUCLEOTIDE SEQUENCE</scope>
    <source>
        <strain evidence="2">NVP1</strain>
    </source>
</reference>
<dbReference type="SUPFAM" id="SSF52047">
    <property type="entry name" value="RNI-like"/>
    <property type="match status" value="1"/>
</dbReference>
<accession>A0A9P5SQ88</accession>
<dbReference type="EMBL" id="JAAAUY010000087">
    <property type="protein sequence ID" value="KAF9335743.1"/>
    <property type="molecule type" value="Genomic_DNA"/>
</dbReference>
<sequence length="787" mass="89580">METTIGGQRLPNECLLHVLSYLHYDLKTLKSLLTVNRFFFLATIPDLVAIGSQGKDLASLEGYLLLLIASIIHYPEDASSPSTDASIKAMFKEYGLQLVEPVVYPSLLITGPKPFVDYSKFTARLDTSAWQLAAWHLFIRLTTRPNEHLEAIFRDRTPELHDLDNPRWLSLQRGYLYKQTIQHRVSALLTTRGPGCVQDLSVHIRDIHKYLPLADKMLQLTRLNIVREESIPEQQVQDLITFIRRNNNPRKRLAYQFTDGGWNVDSKNLLTMREKRARCVQFHKPTIPLYELVPPPNINVSYFPDFYKLVGHMDKSQIQIFFDCHENRVESGEYVLQQDFLRNCPRLHSLNIRAHDPRAFAWAADGSTATKQRIKTLLLTSHSGTVAFPALENLVFGFHRTLRKIHVRVDTGTYGLVSTGSYTLGHWNLPFVQAIELKVQEAGFLLHMNALDQCPQLSVLKIQGPHCHGSNLDSLSLSEKLPVSAKWHLPNLKTLDLDGLPAFLFDYDTLIDSPNLETLSITSWATADFTKRIARLSEHLTYGGTLDAKGQRQEDQNQNGEHEHGRWTEQWNLPKLTSMTFRGASSIAFSFSQLKGCPRLKSLQLCIPADFTQRIPLSWKPIQASQLPSVTGSLLEPGMKPLLNSSLETITLVGRWCMTEEELTVLLSDYAPNLVKFDMDRISEGNKTCGVSFVRAIQEADRIQEKRGRSSQLLQIYAGYTLKRSNRVMLRLVTLPYTEKHNVWTRRTGQKTAKAVGHGLRLYSIVNQELVILEDARYLASLDKEEE</sequence>